<comment type="caution">
    <text evidence="2">The sequence shown here is derived from an EMBL/GenBank/DDBJ whole genome shotgun (WGS) entry which is preliminary data.</text>
</comment>
<name>A0A6A6L3K1_HEVBR</name>
<dbReference type="GO" id="GO:0035514">
    <property type="term" value="F:DNA demethylase activity"/>
    <property type="evidence" value="ECO:0007669"/>
    <property type="project" value="InterPro"/>
</dbReference>
<accession>A0A6A6L3K1</accession>
<proteinExistence type="predicted"/>
<dbReference type="AlphaFoldDB" id="A0A6A6L3K1"/>
<evidence type="ECO:0000256" key="1">
    <source>
        <dbReference type="SAM" id="MobiDB-lite"/>
    </source>
</evidence>
<feature type="compositionally biased region" description="Basic and acidic residues" evidence="1">
    <location>
        <begin position="10"/>
        <end position="25"/>
    </location>
</feature>
<sequence length="161" mass="19050">MGPNQSKPIPLREGKMLQKHKDALKDQQSPAKRRGRPPKQRFTATTEEIIYRMECLNLNERSNEMKDKAQNALVPHKGGGTLVPYERFDLVKRRKPRPKVDLDPETERVWKPLMWKEGCEGTEETYEKKQWWEQERRVFRGRVDSFIARMHLVQGTSLNIH</sequence>
<dbReference type="EMBL" id="JAAGAX010000013">
    <property type="protein sequence ID" value="KAF2294848.1"/>
    <property type="molecule type" value="Genomic_DNA"/>
</dbReference>
<dbReference type="InterPro" id="IPR044811">
    <property type="entry name" value="DME/ROS1"/>
</dbReference>
<dbReference type="PANTHER" id="PTHR46213:SF24">
    <property type="entry name" value="HHH-GPD DOMAIN-CONTAINING PROTEIN"/>
    <property type="match status" value="1"/>
</dbReference>
<dbReference type="GO" id="GO:0141166">
    <property type="term" value="P:chromosomal 5-methylcytosine DNA demethylation pathway"/>
    <property type="evidence" value="ECO:0007669"/>
    <property type="project" value="InterPro"/>
</dbReference>
<evidence type="ECO:0000313" key="3">
    <source>
        <dbReference type="Proteomes" id="UP000467840"/>
    </source>
</evidence>
<dbReference type="GO" id="GO:0019104">
    <property type="term" value="F:DNA N-glycosylase activity"/>
    <property type="evidence" value="ECO:0007669"/>
    <property type="project" value="InterPro"/>
</dbReference>
<reference evidence="2 3" key="1">
    <citation type="journal article" date="2020" name="Mol. Plant">
        <title>The Chromosome-Based Rubber Tree Genome Provides New Insights into Spurge Genome Evolution and Rubber Biosynthesis.</title>
        <authorList>
            <person name="Liu J."/>
            <person name="Shi C."/>
            <person name="Shi C.C."/>
            <person name="Li W."/>
            <person name="Zhang Q.J."/>
            <person name="Zhang Y."/>
            <person name="Li K."/>
            <person name="Lu H.F."/>
            <person name="Shi C."/>
            <person name="Zhu S.T."/>
            <person name="Xiao Z.Y."/>
            <person name="Nan H."/>
            <person name="Yue Y."/>
            <person name="Zhu X.G."/>
            <person name="Wu Y."/>
            <person name="Hong X.N."/>
            <person name="Fan G.Y."/>
            <person name="Tong Y."/>
            <person name="Zhang D."/>
            <person name="Mao C.L."/>
            <person name="Liu Y.L."/>
            <person name="Hao S.J."/>
            <person name="Liu W.Q."/>
            <person name="Lv M.Q."/>
            <person name="Zhang H.B."/>
            <person name="Liu Y."/>
            <person name="Hu-Tang G.R."/>
            <person name="Wang J.P."/>
            <person name="Wang J.H."/>
            <person name="Sun Y.H."/>
            <person name="Ni S.B."/>
            <person name="Chen W.B."/>
            <person name="Zhang X.C."/>
            <person name="Jiao Y.N."/>
            <person name="Eichler E.E."/>
            <person name="Li G.H."/>
            <person name="Liu X."/>
            <person name="Gao L.Z."/>
        </authorList>
    </citation>
    <scope>NUCLEOTIDE SEQUENCE [LARGE SCALE GENOMIC DNA]</scope>
    <source>
        <strain evidence="3">cv. GT1</strain>
        <tissue evidence="2">Leaf</tissue>
    </source>
</reference>
<feature type="region of interest" description="Disordered" evidence="1">
    <location>
        <begin position="1"/>
        <end position="44"/>
    </location>
</feature>
<dbReference type="Proteomes" id="UP000467840">
    <property type="component" value="Chromosome 7"/>
</dbReference>
<organism evidence="2 3">
    <name type="scientific">Hevea brasiliensis</name>
    <name type="common">Para rubber tree</name>
    <name type="synonym">Siphonia brasiliensis</name>
    <dbReference type="NCBI Taxonomy" id="3981"/>
    <lineage>
        <taxon>Eukaryota</taxon>
        <taxon>Viridiplantae</taxon>
        <taxon>Streptophyta</taxon>
        <taxon>Embryophyta</taxon>
        <taxon>Tracheophyta</taxon>
        <taxon>Spermatophyta</taxon>
        <taxon>Magnoliopsida</taxon>
        <taxon>eudicotyledons</taxon>
        <taxon>Gunneridae</taxon>
        <taxon>Pentapetalae</taxon>
        <taxon>rosids</taxon>
        <taxon>fabids</taxon>
        <taxon>Malpighiales</taxon>
        <taxon>Euphorbiaceae</taxon>
        <taxon>Crotonoideae</taxon>
        <taxon>Micrandreae</taxon>
        <taxon>Hevea</taxon>
    </lineage>
</organism>
<gene>
    <name evidence="2" type="ORF">GH714_022498</name>
</gene>
<evidence type="ECO:0000313" key="2">
    <source>
        <dbReference type="EMBL" id="KAF2294848.1"/>
    </source>
</evidence>
<keyword evidence="3" id="KW-1185">Reference proteome</keyword>
<protein>
    <submittedName>
        <fullName evidence="2">Uncharacterized protein</fullName>
    </submittedName>
</protein>
<dbReference type="PANTHER" id="PTHR46213">
    <property type="entry name" value="TRANSCRIPTIONAL ACTIVATOR DEMETER"/>
    <property type="match status" value="1"/>
</dbReference>